<dbReference type="Proteomes" id="UP000179807">
    <property type="component" value="Unassembled WGS sequence"/>
</dbReference>
<name>A0A1J4KWE9_9EUKA</name>
<reference evidence="2" key="1">
    <citation type="submission" date="2016-10" db="EMBL/GenBank/DDBJ databases">
        <authorList>
            <person name="Benchimol M."/>
            <person name="Almeida L.G."/>
            <person name="Vasconcelos A.T."/>
            <person name="Perreira-Neves A."/>
            <person name="Rosa I.A."/>
            <person name="Tasca T."/>
            <person name="Bogo M.R."/>
            <person name="de Souza W."/>
        </authorList>
    </citation>
    <scope>NUCLEOTIDE SEQUENCE [LARGE SCALE GENOMIC DNA]</scope>
    <source>
        <strain evidence="2">K</strain>
    </source>
</reference>
<protein>
    <submittedName>
        <fullName evidence="2">Uncharacterized protein</fullName>
    </submittedName>
</protein>
<dbReference type="VEuPathDB" id="TrichDB:TRFO_02786"/>
<gene>
    <name evidence="2" type="ORF">TRFO_02786</name>
</gene>
<organism evidence="2 3">
    <name type="scientific">Tritrichomonas foetus</name>
    <dbReference type="NCBI Taxonomy" id="1144522"/>
    <lineage>
        <taxon>Eukaryota</taxon>
        <taxon>Metamonada</taxon>
        <taxon>Parabasalia</taxon>
        <taxon>Tritrichomonadida</taxon>
        <taxon>Tritrichomonadidae</taxon>
        <taxon>Tritrichomonas</taxon>
    </lineage>
</organism>
<comment type="caution">
    <text evidence="2">The sequence shown here is derived from an EMBL/GenBank/DDBJ whole genome shotgun (WGS) entry which is preliminary data.</text>
</comment>
<proteinExistence type="predicted"/>
<dbReference type="AlphaFoldDB" id="A0A1J4KWE9"/>
<dbReference type="GeneID" id="94825607"/>
<feature type="coiled-coil region" evidence="1">
    <location>
        <begin position="215"/>
        <end position="261"/>
    </location>
</feature>
<keyword evidence="3" id="KW-1185">Reference proteome</keyword>
<evidence type="ECO:0000256" key="1">
    <source>
        <dbReference type="SAM" id="Coils"/>
    </source>
</evidence>
<dbReference type="RefSeq" id="XP_068368618.1">
    <property type="nucleotide sequence ID" value="XM_068490903.1"/>
</dbReference>
<dbReference type="OrthoDB" id="10575629at2759"/>
<evidence type="ECO:0000313" key="2">
    <source>
        <dbReference type="EMBL" id="OHT15482.1"/>
    </source>
</evidence>
<evidence type="ECO:0000313" key="3">
    <source>
        <dbReference type="Proteomes" id="UP000179807"/>
    </source>
</evidence>
<keyword evidence="1" id="KW-0175">Coiled coil</keyword>
<sequence>MSEKFITYLRQKNINLISFPDSDANTSLIGTLVMENHSKDDIRLELEFLSDKWNLNFLENEGVIKTLPLPLSKWSYHCTFIQIEPDILFFSNRSEQLVQIAMTIAIASKLTKVPYPTKSEADSILVATISDQSNSKIKTLYTEPLYVSDMKFVPLQKLLHIYSITKDSKIYSFAFLPYLNANQGKSLPPPPMFYPSALPDEVFPENSEDAIFQGIRALYKRIDDAQAELDVAAETPLELTKQKMLLDIERLQSQIELKKQALILGMNKKENDILEAAMRTVSPTGVISNRIDFHGSYALPGKDVAAQILKLVDTINT</sequence>
<dbReference type="EMBL" id="MLAK01000217">
    <property type="protein sequence ID" value="OHT15482.1"/>
    <property type="molecule type" value="Genomic_DNA"/>
</dbReference>
<accession>A0A1J4KWE9</accession>